<sequence length="602" mass="66057">MDERTRTRSARNDRLTYIGQMMNIKKAAPKWSHLSEQLTRCAVCVNNHKPGHDNRDQAGGQLSCLLGPYCAAIFIRSEREYFFRNSSRTKAHGANLSDSCSSAIFSCSLFVFCDGVLVDSLLVIVCTCKAMRRSTSRHGADVFYPLGSIPRCCNSFRSTRLIQVAKEVSPSAFAASSSCALNSSGSRIWYGGDRFSNGVDMVITLNYYSYMVITIVLTVIQKTTPRSGGSHTGRLTKPLIEVTIMAIKEHSLLFIHTQTPRKRNNPFHSSVLCTHPGGRFLRDFSRRGQLAKNASNANSPGFISIGISWIFRGLASSASRRAQVSNCLCRMISSSCVCVSCIGDSVLLVIVLPCKAMRRSTSHHGADSDYSDSLALRRWSSSRATVTSCPISSAALIPSFSTCASALSEEIRRFSPLPSAWRRAISPRMAVTMNPALLSPSSFTDSMPSITSCGIRAVSDCDFAFFEPVAICNPLNESVRQYTHKKSYIKALTCKPPINKVTYTLLMQGAETTKPRTVGAVTGLLTTNDNESIEVAMRNHTTHPQGRDSHNLNKYIWRFIALSTAQPRVITIEATSEQEARLQSPAGCVMVFAARIRQGVGL</sequence>
<evidence type="ECO:0000313" key="2">
    <source>
        <dbReference type="Proteomes" id="UP001187825"/>
    </source>
</evidence>
<gene>
    <name evidence="1" type="ORF">R0P33_001492</name>
</gene>
<dbReference type="AlphaFoldDB" id="A0AAD2VHC3"/>
<evidence type="ECO:0000313" key="1">
    <source>
        <dbReference type="EMBL" id="ELP2899266.1"/>
    </source>
</evidence>
<accession>A0AAD2VHC3</accession>
<organism evidence="1 2">
    <name type="scientific">Escherichia coli O111</name>
    <dbReference type="NCBI Taxonomy" id="1055535"/>
    <lineage>
        <taxon>Bacteria</taxon>
        <taxon>Pseudomonadati</taxon>
        <taxon>Pseudomonadota</taxon>
        <taxon>Gammaproteobacteria</taxon>
        <taxon>Enterobacterales</taxon>
        <taxon>Enterobacteriaceae</taxon>
        <taxon>Escherichia</taxon>
    </lineage>
</organism>
<protein>
    <submittedName>
        <fullName evidence="1">Host cell division inhibitor Icd-like protein</fullName>
    </submittedName>
</protein>
<dbReference type="Proteomes" id="UP001187825">
    <property type="component" value="Unassembled WGS sequence"/>
</dbReference>
<reference evidence="1" key="1">
    <citation type="submission" date="2023-10" db="EMBL/GenBank/DDBJ databases">
        <authorList>
            <consortium name="GenomeTrakr network: Whole genome sequencing for foodborne pathogen traceback"/>
        </authorList>
    </citation>
    <scope>NUCLEOTIDE SEQUENCE</scope>
    <source>
        <strain evidence="1">RM9975</strain>
    </source>
</reference>
<comment type="caution">
    <text evidence="1">The sequence shown here is derived from an EMBL/GenBank/DDBJ whole genome shotgun (WGS) entry which is preliminary data.</text>
</comment>
<name>A0AAD2VHC3_ECOLX</name>
<proteinExistence type="predicted"/>
<dbReference type="EMBL" id="ABNXQI010000006">
    <property type="protein sequence ID" value="ELP2899266.1"/>
    <property type="molecule type" value="Genomic_DNA"/>
</dbReference>
<dbReference type="NCBIfam" id="NF033153">
    <property type="entry name" value="phage_ICD_like"/>
    <property type="match status" value="1"/>
</dbReference>